<proteinExistence type="predicted"/>
<dbReference type="EMBL" id="CXST01000002">
    <property type="protein sequence ID" value="CTQ44492.1"/>
    <property type="molecule type" value="Genomic_DNA"/>
</dbReference>
<protein>
    <submittedName>
        <fullName evidence="2">Uncharacterized protein</fullName>
    </submittedName>
</protein>
<name>A0A0M6Y321_9HYPH</name>
<dbReference type="AlphaFoldDB" id="A0A0M6Y321"/>
<evidence type="ECO:0000313" key="3">
    <source>
        <dbReference type="Proteomes" id="UP000048926"/>
    </source>
</evidence>
<sequence>MDLSMNDLSPKLRKEAEQEAEKIKRVADKSNAGGQLGGTFFGQEQDDGMAPPRSVAAGRS</sequence>
<dbReference type="STRING" id="187304.B0E33_08595"/>
<gene>
    <name evidence="2" type="ORF">LAL4801_02936</name>
</gene>
<evidence type="ECO:0000256" key="1">
    <source>
        <dbReference type="SAM" id="MobiDB-lite"/>
    </source>
</evidence>
<organism evidence="2 3">
    <name type="scientific">Roseibium aggregatum</name>
    <dbReference type="NCBI Taxonomy" id="187304"/>
    <lineage>
        <taxon>Bacteria</taxon>
        <taxon>Pseudomonadati</taxon>
        <taxon>Pseudomonadota</taxon>
        <taxon>Alphaproteobacteria</taxon>
        <taxon>Hyphomicrobiales</taxon>
        <taxon>Stappiaceae</taxon>
        <taxon>Roseibium</taxon>
    </lineage>
</organism>
<accession>A0A0M6Y321</accession>
<dbReference type="KEGG" id="lagg:B0E33_08595"/>
<dbReference type="RefSeq" id="WP_022998920.1">
    <property type="nucleotide sequence ID" value="NZ_CP045617.1"/>
</dbReference>
<feature type="compositionally biased region" description="Basic and acidic residues" evidence="1">
    <location>
        <begin position="10"/>
        <end position="28"/>
    </location>
</feature>
<evidence type="ECO:0000313" key="2">
    <source>
        <dbReference type="EMBL" id="CTQ44492.1"/>
    </source>
</evidence>
<dbReference type="OrthoDB" id="7870645at2"/>
<feature type="region of interest" description="Disordered" evidence="1">
    <location>
        <begin position="1"/>
        <end position="60"/>
    </location>
</feature>
<reference evidence="3" key="1">
    <citation type="submission" date="2015-07" db="EMBL/GenBank/DDBJ databases">
        <authorList>
            <person name="Rodrigo-Torres Lidia"/>
            <person name="Arahal R.David."/>
        </authorList>
    </citation>
    <scope>NUCLEOTIDE SEQUENCE [LARGE SCALE GENOMIC DNA]</scope>
    <source>
        <strain evidence="3">CECT 4801</strain>
    </source>
</reference>
<keyword evidence="3" id="KW-1185">Reference proteome</keyword>
<dbReference type="Proteomes" id="UP000048926">
    <property type="component" value="Unassembled WGS sequence"/>
</dbReference>